<accession>A0A5L4H6L9</accession>
<comment type="caution">
    <text evidence="3">The sequence shown here is derived from an EMBL/GenBank/DDBJ whole genome shotgun (WGS) entry which is preliminary data.</text>
</comment>
<dbReference type="EMBL" id="AABTCC010000067">
    <property type="protein sequence ID" value="EAI8860059.1"/>
    <property type="molecule type" value="Genomic_DNA"/>
</dbReference>
<proteinExistence type="predicted"/>
<dbReference type="RefSeq" id="WP_002848148.1">
    <property type="nucleotide sequence ID" value="NZ_AABUZP020000066.1"/>
</dbReference>
<evidence type="ECO:0000313" key="1">
    <source>
        <dbReference type="EMBL" id="EAI5408264.1"/>
    </source>
</evidence>
<protein>
    <submittedName>
        <fullName evidence="3">Cysteine permease</fullName>
    </submittedName>
</protein>
<reference evidence="3 6" key="1">
    <citation type="submission" date="2018-05" db="EMBL/GenBank/DDBJ databases">
        <authorList>
            <consortium name="PulseNet: The National Subtyping Network for Foodborne Disease Surveillance"/>
            <person name="Tarr C.L."/>
            <person name="Trees E."/>
            <person name="Katz L.S."/>
            <person name="Carleton-Romer H.A."/>
            <person name="Stroika S."/>
            <person name="Kucerova Z."/>
            <person name="Roache K.F."/>
            <person name="Sabol A.L."/>
            <person name="Besser J."/>
            <person name="Gerner-Smidt P."/>
        </authorList>
    </citation>
    <scope>NUCLEOTIDE SEQUENCE</scope>
    <source>
        <strain evidence="3">2014D-0197</strain>
        <strain evidence="1 6">2016D-0221</strain>
        <strain evidence="4">D4313</strain>
        <strain evidence="2 5">PNUSAC001503</strain>
    </source>
</reference>
<sequence>MLKITLPCNEFLDEYVLNYEIYKLANISSNAYLFWKNGVCASYQNSKAVFLHKKSIPVKYQIYLKSCSNLNGFVLSSAFCSFTGLSSSHLTKSNGSNLYDKLEIRNIAKFKFVNLKKLYDDLGLDYKTHIYIEKCKYFSPTPLEKRIKLTDTLCLGYY</sequence>
<evidence type="ECO:0000313" key="4">
    <source>
        <dbReference type="EMBL" id="EAK0468858.1"/>
    </source>
</evidence>
<dbReference type="OMA" id="FEFHEIC"/>
<dbReference type="EMBL" id="AACCXM010000003">
    <property type="protein sequence ID" value="EAK0468858.1"/>
    <property type="molecule type" value="Genomic_DNA"/>
</dbReference>
<keyword evidence="5" id="KW-1185">Reference proteome</keyword>
<dbReference type="EMBL" id="AACCXK010000003">
    <property type="protein sequence ID" value="EAK0452582.1"/>
    <property type="molecule type" value="Genomic_DNA"/>
</dbReference>
<evidence type="ECO:0000313" key="6">
    <source>
        <dbReference type="Proteomes" id="UP000557842"/>
    </source>
</evidence>
<dbReference type="GeneID" id="61063996"/>
<evidence type="ECO:0000313" key="3">
    <source>
        <dbReference type="EMBL" id="EAK0452582.1"/>
    </source>
</evidence>
<organism evidence="3">
    <name type="scientific">Campylobacter fetus</name>
    <dbReference type="NCBI Taxonomy" id="196"/>
    <lineage>
        <taxon>Bacteria</taxon>
        <taxon>Pseudomonadati</taxon>
        <taxon>Campylobacterota</taxon>
        <taxon>Epsilonproteobacteria</taxon>
        <taxon>Campylobacterales</taxon>
        <taxon>Campylobacteraceae</taxon>
        <taxon>Campylobacter</taxon>
    </lineage>
</organism>
<dbReference type="EMBL" id="AABQDW010000009">
    <property type="protein sequence ID" value="EAI5408264.1"/>
    <property type="molecule type" value="Genomic_DNA"/>
</dbReference>
<dbReference type="AlphaFoldDB" id="A0A5L4H6L9"/>
<evidence type="ECO:0000313" key="2">
    <source>
        <dbReference type="EMBL" id="EAI8860059.1"/>
    </source>
</evidence>
<evidence type="ECO:0000313" key="5">
    <source>
        <dbReference type="Proteomes" id="UP000535509"/>
    </source>
</evidence>
<dbReference type="Proteomes" id="UP000557842">
    <property type="component" value="Unassembled WGS sequence"/>
</dbReference>
<gene>
    <name evidence="3" type="ORF">AAH17_02745</name>
    <name evidence="4" type="ORF">AAH24_05700</name>
    <name evidence="1" type="ORF">BVH53_06080</name>
    <name evidence="2" type="ORF">CX802_09510</name>
</gene>
<dbReference type="Proteomes" id="UP000535509">
    <property type="component" value="Unassembled WGS sequence"/>
</dbReference>
<name>A0A5L4H6L9_CAMFE</name>